<dbReference type="GO" id="GO:0008470">
    <property type="term" value="F:3-methylbutanoyl-CoA dehydrogenase activity"/>
    <property type="evidence" value="ECO:0007669"/>
    <property type="project" value="TreeGrafter"/>
</dbReference>
<evidence type="ECO:0000313" key="5">
    <source>
        <dbReference type="EMBL" id="KAK5703045.1"/>
    </source>
</evidence>
<feature type="domain" description="Acyl-CoA dehydrogenase C-terminal" evidence="4">
    <location>
        <begin position="377"/>
        <end position="428"/>
    </location>
</feature>
<dbReference type="FunFam" id="1.10.540.10:FF:000025">
    <property type="entry name" value="Related to Dibenzothiophene desulfurization enzyme C"/>
    <property type="match status" value="1"/>
</dbReference>
<reference evidence="5" key="1">
    <citation type="submission" date="2023-08" db="EMBL/GenBank/DDBJ databases">
        <title>Black Yeasts Isolated from many extreme environments.</title>
        <authorList>
            <person name="Coleine C."/>
            <person name="Stajich J.E."/>
            <person name="Selbmann L."/>
        </authorList>
    </citation>
    <scope>NUCLEOTIDE SEQUENCE</scope>
    <source>
        <strain evidence="5">CCFEE 5810</strain>
    </source>
</reference>
<dbReference type="GO" id="GO:0050660">
    <property type="term" value="F:flavin adenine dinucleotide binding"/>
    <property type="evidence" value="ECO:0007669"/>
    <property type="project" value="InterPro"/>
</dbReference>
<organism evidence="5 6">
    <name type="scientific">Elasticomyces elasticus</name>
    <dbReference type="NCBI Taxonomy" id="574655"/>
    <lineage>
        <taxon>Eukaryota</taxon>
        <taxon>Fungi</taxon>
        <taxon>Dikarya</taxon>
        <taxon>Ascomycota</taxon>
        <taxon>Pezizomycotina</taxon>
        <taxon>Dothideomycetes</taxon>
        <taxon>Dothideomycetidae</taxon>
        <taxon>Mycosphaerellales</taxon>
        <taxon>Teratosphaeriaceae</taxon>
        <taxon>Elasticomyces</taxon>
    </lineage>
</organism>
<dbReference type="Proteomes" id="UP001310594">
    <property type="component" value="Unassembled WGS sequence"/>
</dbReference>
<dbReference type="EMBL" id="JAVRQU010000005">
    <property type="protein sequence ID" value="KAK5703045.1"/>
    <property type="molecule type" value="Genomic_DNA"/>
</dbReference>
<dbReference type="InterPro" id="IPR009100">
    <property type="entry name" value="AcylCoA_DH/oxidase_NM_dom_sf"/>
</dbReference>
<accession>A0AAN7WEP9</accession>
<protein>
    <recommendedName>
        <fullName evidence="7">Thermophilic desulfurizing enzyme family protein</fullName>
    </recommendedName>
</protein>
<dbReference type="Gene3D" id="1.10.540.10">
    <property type="entry name" value="Acyl-CoA dehydrogenase/oxidase, N-terminal domain"/>
    <property type="match status" value="1"/>
</dbReference>
<evidence type="ECO:0000259" key="3">
    <source>
        <dbReference type="Pfam" id="PF02771"/>
    </source>
</evidence>
<dbReference type="InterPro" id="IPR036250">
    <property type="entry name" value="AcylCo_DH-like_C"/>
</dbReference>
<name>A0AAN7WEP9_9PEZI</name>
<dbReference type="Pfam" id="PF02771">
    <property type="entry name" value="Acyl-CoA_dh_N"/>
    <property type="match status" value="1"/>
</dbReference>
<dbReference type="PANTHER" id="PTHR43884">
    <property type="entry name" value="ACYL-COA DEHYDROGENASE"/>
    <property type="match status" value="1"/>
</dbReference>
<keyword evidence="2" id="KW-0560">Oxidoreductase</keyword>
<feature type="domain" description="Acyl-CoA dehydrogenase/oxidase N-terminal" evidence="3">
    <location>
        <begin position="29"/>
        <end position="126"/>
    </location>
</feature>
<dbReference type="SUPFAM" id="SSF47203">
    <property type="entry name" value="Acyl-CoA dehydrogenase C-terminal domain-like"/>
    <property type="match status" value="1"/>
</dbReference>
<evidence type="ECO:0008006" key="7">
    <source>
        <dbReference type="Google" id="ProtNLM"/>
    </source>
</evidence>
<evidence type="ECO:0000313" key="6">
    <source>
        <dbReference type="Proteomes" id="UP001310594"/>
    </source>
</evidence>
<dbReference type="InterPro" id="IPR013786">
    <property type="entry name" value="AcylCoA_DH/ox_N"/>
</dbReference>
<gene>
    <name evidence="5" type="ORF">LTR97_003991</name>
</gene>
<comment type="caution">
    <text evidence="5">The sequence shown here is derived from an EMBL/GenBank/DDBJ whole genome shotgun (WGS) entry which is preliminary data.</text>
</comment>
<dbReference type="GO" id="GO:0006552">
    <property type="term" value="P:L-leucine catabolic process"/>
    <property type="evidence" value="ECO:0007669"/>
    <property type="project" value="TreeGrafter"/>
</dbReference>
<evidence type="ECO:0000256" key="1">
    <source>
        <dbReference type="ARBA" id="ARBA00022630"/>
    </source>
</evidence>
<dbReference type="PANTHER" id="PTHR43884:SF12">
    <property type="entry name" value="ISOVALERYL-COA DEHYDROGENASE, MITOCHONDRIAL-RELATED"/>
    <property type="match status" value="1"/>
</dbReference>
<keyword evidence="1" id="KW-0285">Flavoprotein</keyword>
<dbReference type="Pfam" id="PF08028">
    <property type="entry name" value="Acyl-CoA_dh_2"/>
    <property type="match status" value="1"/>
</dbReference>
<dbReference type="Gene3D" id="2.40.110.10">
    <property type="entry name" value="Butyryl-CoA Dehydrogenase, subunit A, domain 2"/>
    <property type="match status" value="1"/>
</dbReference>
<dbReference type="SUPFAM" id="SSF56645">
    <property type="entry name" value="Acyl-CoA dehydrogenase NM domain-like"/>
    <property type="match status" value="1"/>
</dbReference>
<dbReference type="InterPro" id="IPR037069">
    <property type="entry name" value="AcylCoA_DH/ox_N_sf"/>
</dbReference>
<evidence type="ECO:0000256" key="2">
    <source>
        <dbReference type="ARBA" id="ARBA00023002"/>
    </source>
</evidence>
<dbReference type="AlphaFoldDB" id="A0AAN7WEP9"/>
<dbReference type="InterPro" id="IPR013107">
    <property type="entry name" value="Acyl-CoA_DH_C"/>
</dbReference>
<dbReference type="Gene3D" id="1.20.140.10">
    <property type="entry name" value="Butyryl-CoA Dehydrogenase, subunit A, domain 3"/>
    <property type="match status" value="1"/>
</dbReference>
<proteinExistence type="predicted"/>
<sequence>MTKAREYSDPSVYNAHHARFEQERLPHGQTAWLDRARQVAEILAHDAAQRDIDNIAPRAEISLLKSAGLLKVLGPTKYGGGGETWETGYKVIREVSKGDGSIGMLLGYHLLWSTTANVVGTAEQQDSAQEIIISNNYFVGGAVNPRDSDLKITSDGDILTFEGHKNFNTGGVVSDLTVLEGVLEGTEDHMFTFIKTEQPGIQFAHNWDSIGLRLTESGSVKIDNVKVPWADALGWDPETKRPIADVLGVPFASMLLPTIQLVFSNFYLGIAQGALDAAAKYTVKGTRPWPFGGDNKDKASEEWYILERYGTYRAHLNAADALADRAGAETAKVYAEAGQHGSTIIGPDAQSTNSNGYTNGHSLSGSRSAISARQRGELATLVASAKVVTTDTGLTVTSGIFEMLGARATGKKYGFDRYWRDVRTHSLHDPVAYKKREVGVWHLLGEVPEPTW</sequence>
<evidence type="ECO:0000259" key="4">
    <source>
        <dbReference type="Pfam" id="PF08028"/>
    </source>
</evidence>
<dbReference type="InterPro" id="IPR046373">
    <property type="entry name" value="Acyl-CoA_Oxase/DH_mid-dom_sf"/>
</dbReference>
<dbReference type="FunFam" id="2.40.110.10:FF:000020">
    <property type="entry name" value="Putative acyl-CoA dehydrogenase YdbM"/>
    <property type="match status" value="1"/>
</dbReference>